<reference evidence="2" key="1">
    <citation type="submission" date="2017-07" db="EMBL/GenBank/DDBJ databases">
        <title>Taro Niue Genome Assembly and Annotation.</title>
        <authorList>
            <person name="Atibalentja N."/>
            <person name="Keating K."/>
            <person name="Fields C.J."/>
        </authorList>
    </citation>
    <scope>NUCLEOTIDE SEQUENCE</scope>
    <source>
        <strain evidence="2">Niue_2</strain>
        <tissue evidence="2">Leaf</tissue>
    </source>
</reference>
<accession>A0A843W875</accession>
<keyword evidence="1" id="KW-0472">Membrane</keyword>
<evidence type="ECO:0000313" key="3">
    <source>
        <dbReference type="Proteomes" id="UP000652761"/>
    </source>
</evidence>
<feature type="transmembrane region" description="Helical" evidence="1">
    <location>
        <begin position="191"/>
        <end position="211"/>
    </location>
</feature>
<sequence>MGARGKALDRVAVLDRAGNTRIWCDSRGVFEGFRTAWDVPIRGTPQYILSQKLKACKEALKIWNKATFGMVEDSLLQCKQNLQDTQEALQLNPFDDQLITKEKDNCRKYLQAMKCEESLIRQKSRENWLTLGDSNTKFFYASIASRRARNHIKKFKDDQGNALSQSFPAKGVLTKLAKIALRSTVWWRERCLGLAAAQVLFFSSGVFVVGYDIIDYGLCSHDYHCSSFLPLTIIYNLCRYGLL</sequence>
<dbReference type="Proteomes" id="UP000652761">
    <property type="component" value="Unassembled WGS sequence"/>
</dbReference>
<protein>
    <submittedName>
        <fullName evidence="2">Uncharacterized protein</fullName>
    </submittedName>
</protein>
<evidence type="ECO:0000313" key="2">
    <source>
        <dbReference type="EMBL" id="MQM06192.1"/>
    </source>
</evidence>
<keyword evidence="1" id="KW-0812">Transmembrane</keyword>
<name>A0A843W875_COLES</name>
<evidence type="ECO:0000256" key="1">
    <source>
        <dbReference type="SAM" id="Phobius"/>
    </source>
</evidence>
<keyword evidence="1" id="KW-1133">Transmembrane helix</keyword>
<keyword evidence="3" id="KW-1185">Reference proteome</keyword>
<organism evidence="2 3">
    <name type="scientific">Colocasia esculenta</name>
    <name type="common">Wild taro</name>
    <name type="synonym">Arum esculentum</name>
    <dbReference type="NCBI Taxonomy" id="4460"/>
    <lineage>
        <taxon>Eukaryota</taxon>
        <taxon>Viridiplantae</taxon>
        <taxon>Streptophyta</taxon>
        <taxon>Embryophyta</taxon>
        <taxon>Tracheophyta</taxon>
        <taxon>Spermatophyta</taxon>
        <taxon>Magnoliopsida</taxon>
        <taxon>Liliopsida</taxon>
        <taxon>Araceae</taxon>
        <taxon>Aroideae</taxon>
        <taxon>Colocasieae</taxon>
        <taxon>Colocasia</taxon>
    </lineage>
</organism>
<dbReference type="AlphaFoldDB" id="A0A843W875"/>
<dbReference type="EMBL" id="NMUH01003562">
    <property type="protein sequence ID" value="MQM06192.1"/>
    <property type="molecule type" value="Genomic_DNA"/>
</dbReference>
<dbReference type="OrthoDB" id="685803at2759"/>
<comment type="caution">
    <text evidence="2">The sequence shown here is derived from an EMBL/GenBank/DDBJ whole genome shotgun (WGS) entry which is preliminary data.</text>
</comment>
<gene>
    <name evidence="2" type="ORF">Taro_039013</name>
</gene>
<proteinExistence type="predicted"/>